<reference evidence="3" key="1">
    <citation type="submission" date="2018-04" db="EMBL/GenBank/DDBJ databases">
        <title>Complete genome of Antarctic heterotrophic bacterium Hymenobacter nivis.</title>
        <authorList>
            <person name="Terashima M."/>
        </authorList>
    </citation>
    <scope>NUCLEOTIDE SEQUENCE [LARGE SCALE GENOMIC DNA]</scope>
    <source>
        <strain evidence="3">NBRC 111535</strain>
    </source>
</reference>
<evidence type="ECO:0000313" key="2">
    <source>
        <dbReference type="EMBL" id="AWM32834.1"/>
    </source>
</evidence>
<proteinExistence type="predicted"/>
<dbReference type="InterPro" id="IPR005163">
    <property type="entry name" value="Tri_helical_YiiM-like"/>
</dbReference>
<dbReference type="GO" id="GO:0030170">
    <property type="term" value="F:pyridoxal phosphate binding"/>
    <property type="evidence" value="ECO:0007669"/>
    <property type="project" value="InterPro"/>
</dbReference>
<evidence type="ECO:0000259" key="1">
    <source>
        <dbReference type="PROSITE" id="PS51340"/>
    </source>
</evidence>
<dbReference type="InterPro" id="IPR005302">
    <property type="entry name" value="MoCF_Sase_C"/>
</dbReference>
<keyword evidence="3" id="KW-1185">Reference proteome</keyword>
<evidence type="ECO:0000313" key="3">
    <source>
        <dbReference type="Proteomes" id="UP000245999"/>
    </source>
</evidence>
<accession>A0A2Z3GTX8</accession>
<sequence>MRIISVNIGLPQDVEWHGQTVRTSIFKRPAVGPVAVLAEHLAGDGQADLRVHGGPDKAVYAYPHEHYTYWQQHLPAELLVPGAFGENLTTSGLLESAVPVGALYCVGTAVLMAVQPRRPCAKLGIRLNDPTMVRRFEEARRSGVYFRVIQEGTIQAGDALVLVEPRPPGDVTIQDMVDGIALPNKDFAKIEAMLRLPSLSPSWRARLEQMLAASGH</sequence>
<protein>
    <submittedName>
        <fullName evidence="2">MOSC domain-containing protein</fullName>
    </submittedName>
</protein>
<dbReference type="InterPro" id="IPR011037">
    <property type="entry name" value="Pyrv_Knase-like_insert_dom_sf"/>
</dbReference>
<dbReference type="OrthoDB" id="9786134at2"/>
<dbReference type="RefSeq" id="WP_109655930.1">
    <property type="nucleotide sequence ID" value="NZ_CP029145.1"/>
</dbReference>
<dbReference type="GO" id="GO:0003824">
    <property type="term" value="F:catalytic activity"/>
    <property type="evidence" value="ECO:0007669"/>
    <property type="project" value="InterPro"/>
</dbReference>
<dbReference type="KEGG" id="hnv:DDQ68_08590"/>
<dbReference type="InterPro" id="IPR052353">
    <property type="entry name" value="Benzoxazolinone_Detox_Enz"/>
</dbReference>
<dbReference type="PANTHER" id="PTHR30212">
    <property type="entry name" value="PROTEIN YIIM"/>
    <property type="match status" value="1"/>
</dbReference>
<dbReference type="PANTHER" id="PTHR30212:SF2">
    <property type="entry name" value="PROTEIN YIIM"/>
    <property type="match status" value="1"/>
</dbReference>
<dbReference type="Pfam" id="PF03475">
    <property type="entry name" value="YiiM_3-alpha"/>
    <property type="match status" value="1"/>
</dbReference>
<gene>
    <name evidence="2" type="ORF">DDQ68_08590</name>
</gene>
<feature type="domain" description="MOSC" evidence="1">
    <location>
        <begin position="28"/>
        <end position="163"/>
    </location>
</feature>
<dbReference type="PROSITE" id="PS51340">
    <property type="entry name" value="MOSC"/>
    <property type="match status" value="1"/>
</dbReference>
<dbReference type="Gene3D" id="2.40.33.20">
    <property type="entry name" value="PK beta-barrel domain-like"/>
    <property type="match status" value="1"/>
</dbReference>
<dbReference type="SUPFAM" id="SSF50800">
    <property type="entry name" value="PK beta-barrel domain-like"/>
    <property type="match status" value="1"/>
</dbReference>
<dbReference type="Proteomes" id="UP000245999">
    <property type="component" value="Chromosome"/>
</dbReference>
<dbReference type="GO" id="GO:0030151">
    <property type="term" value="F:molybdenum ion binding"/>
    <property type="evidence" value="ECO:0007669"/>
    <property type="project" value="InterPro"/>
</dbReference>
<dbReference type="AlphaFoldDB" id="A0A2Z3GTX8"/>
<name>A0A2Z3GTX8_9BACT</name>
<organism evidence="2 3">
    <name type="scientific">Hymenobacter nivis</name>
    <dbReference type="NCBI Taxonomy" id="1850093"/>
    <lineage>
        <taxon>Bacteria</taxon>
        <taxon>Pseudomonadati</taxon>
        <taxon>Bacteroidota</taxon>
        <taxon>Cytophagia</taxon>
        <taxon>Cytophagales</taxon>
        <taxon>Hymenobacteraceae</taxon>
        <taxon>Hymenobacter</taxon>
    </lineage>
</organism>
<dbReference type="EMBL" id="CP029145">
    <property type="protein sequence ID" value="AWM32834.1"/>
    <property type="molecule type" value="Genomic_DNA"/>
</dbReference>
<dbReference type="Pfam" id="PF03473">
    <property type="entry name" value="MOSC"/>
    <property type="match status" value="1"/>
</dbReference>